<organism evidence="1 2">
    <name type="scientific">Acanthoscelides obtectus</name>
    <name type="common">Bean weevil</name>
    <name type="synonym">Bruchus obtectus</name>
    <dbReference type="NCBI Taxonomy" id="200917"/>
    <lineage>
        <taxon>Eukaryota</taxon>
        <taxon>Metazoa</taxon>
        <taxon>Ecdysozoa</taxon>
        <taxon>Arthropoda</taxon>
        <taxon>Hexapoda</taxon>
        <taxon>Insecta</taxon>
        <taxon>Pterygota</taxon>
        <taxon>Neoptera</taxon>
        <taxon>Endopterygota</taxon>
        <taxon>Coleoptera</taxon>
        <taxon>Polyphaga</taxon>
        <taxon>Cucujiformia</taxon>
        <taxon>Chrysomeloidea</taxon>
        <taxon>Chrysomelidae</taxon>
        <taxon>Bruchinae</taxon>
        <taxon>Bruchini</taxon>
        <taxon>Acanthoscelides</taxon>
    </lineage>
</organism>
<reference evidence="1" key="1">
    <citation type="submission" date="2022-03" db="EMBL/GenBank/DDBJ databases">
        <authorList>
            <person name="Sayadi A."/>
        </authorList>
    </citation>
    <scope>NUCLEOTIDE SEQUENCE</scope>
</reference>
<protein>
    <submittedName>
        <fullName evidence="1">Uncharacterized protein</fullName>
    </submittedName>
</protein>
<evidence type="ECO:0000313" key="1">
    <source>
        <dbReference type="EMBL" id="CAH1978021.1"/>
    </source>
</evidence>
<name>A0A9P0KR80_ACAOB</name>
<gene>
    <name evidence="1" type="ORF">ACAOBT_LOCUS13029</name>
</gene>
<comment type="caution">
    <text evidence="1">The sequence shown here is derived from an EMBL/GenBank/DDBJ whole genome shotgun (WGS) entry which is preliminary data.</text>
</comment>
<proteinExistence type="predicted"/>
<keyword evidence="2" id="KW-1185">Reference proteome</keyword>
<dbReference type="EMBL" id="CAKOFQ010006869">
    <property type="protein sequence ID" value="CAH1978021.1"/>
    <property type="molecule type" value="Genomic_DNA"/>
</dbReference>
<evidence type="ECO:0000313" key="2">
    <source>
        <dbReference type="Proteomes" id="UP001152888"/>
    </source>
</evidence>
<dbReference type="AlphaFoldDB" id="A0A9P0KR80"/>
<sequence length="28" mass="3134">MNVLALRTRGNSKFLDAEKHGRFPGKSC</sequence>
<accession>A0A9P0KR80</accession>
<dbReference type="Proteomes" id="UP001152888">
    <property type="component" value="Unassembled WGS sequence"/>
</dbReference>